<protein>
    <submittedName>
        <fullName evidence="2">DUF262 domain-containing protein</fullName>
    </submittedName>
</protein>
<feature type="domain" description="GmrSD restriction endonucleases N-terminal" evidence="1">
    <location>
        <begin position="38"/>
        <end position="218"/>
    </location>
</feature>
<dbReference type="PANTHER" id="PTHR39639:SF1">
    <property type="entry name" value="DUF262 DOMAIN-CONTAINING PROTEIN"/>
    <property type="match status" value="1"/>
</dbReference>
<accession>A0ABV6KG06</accession>
<organism evidence="2 3">
    <name type="scientific">Halalkalibacter kiskunsagensis</name>
    <dbReference type="NCBI Taxonomy" id="1548599"/>
    <lineage>
        <taxon>Bacteria</taxon>
        <taxon>Bacillati</taxon>
        <taxon>Bacillota</taxon>
        <taxon>Bacilli</taxon>
        <taxon>Bacillales</taxon>
        <taxon>Bacillaceae</taxon>
        <taxon>Halalkalibacter</taxon>
    </lineage>
</organism>
<dbReference type="Proteomes" id="UP001589838">
    <property type="component" value="Unassembled WGS sequence"/>
</dbReference>
<proteinExistence type="predicted"/>
<sequence length="388" mass="45908">MFKEEDWIFNEEDAETEENYVFDDYEITSSPNDFNILTIFNFLESGVVKIPSFQRNYVWDISRASKLIESLVIGLPIPQIFLYEESRNKFLVIDGQQRLMSIYYFMKQRFPRKDKRTELGNIFDKEGKIPDEILESSEFFRPFKLKLADNPEKLNKLNNLTYETLGDYKTNFDLRTVRNIIIKQNQPANDDSSIYEIFNRLNSGGLNLRPQEIRSSLHYSIFDDMLKRINQDERWRRIIRQPNPDLRLKDIEILLRGFAMLYEGENYKAPMVKFLNKFAKATQKFKDEQVGYLEELFYSFLNSCENLEPTAFCSSNGKFNISTFEAVFTATCKQYLQKKSYVDHYIEHELVHQLKENPDFIEATHSATASKENVTIRLKIAEEILEQK</sequence>
<dbReference type="RefSeq" id="WP_335961747.1">
    <property type="nucleotide sequence ID" value="NZ_JAXBLX010000020.1"/>
</dbReference>
<evidence type="ECO:0000313" key="2">
    <source>
        <dbReference type="EMBL" id="MFC0471887.1"/>
    </source>
</evidence>
<evidence type="ECO:0000259" key="1">
    <source>
        <dbReference type="Pfam" id="PF03235"/>
    </source>
</evidence>
<dbReference type="PANTHER" id="PTHR39639">
    <property type="entry name" value="CHROMOSOME 16, WHOLE GENOME SHOTGUN SEQUENCE"/>
    <property type="match status" value="1"/>
</dbReference>
<dbReference type="Pfam" id="PF03235">
    <property type="entry name" value="GmrSD_N"/>
    <property type="match status" value="1"/>
</dbReference>
<name>A0ABV6KG06_9BACI</name>
<keyword evidence="3" id="KW-1185">Reference proteome</keyword>
<evidence type="ECO:0000313" key="3">
    <source>
        <dbReference type="Proteomes" id="UP001589838"/>
    </source>
</evidence>
<dbReference type="InterPro" id="IPR004919">
    <property type="entry name" value="GmrSD_N"/>
</dbReference>
<gene>
    <name evidence="2" type="ORF">ACFFHM_15630</name>
</gene>
<reference evidence="2 3" key="1">
    <citation type="submission" date="2024-09" db="EMBL/GenBank/DDBJ databases">
        <authorList>
            <person name="Sun Q."/>
            <person name="Mori K."/>
        </authorList>
    </citation>
    <scope>NUCLEOTIDE SEQUENCE [LARGE SCALE GENOMIC DNA]</scope>
    <source>
        <strain evidence="2 3">NCAIM B.02610</strain>
    </source>
</reference>
<dbReference type="EMBL" id="JBHLUX010000037">
    <property type="protein sequence ID" value="MFC0471887.1"/>
    <property type="molecule type" value="Genomic_DNA"/>
</dbReference>
<comment type="caution">
    <text evidence="2">The sequence shown here is derived from an EMBL/GenBank/DDBJ whole genome shotgun (WGS) entry which is preliminary data.</text>
</comment>